<keyword evidence="4" id="KW-0808">Transferase</keyword>
<feature type="domain" description="PASTA" evidence="10">
    <location>
        <begin position="784"/>
        <end position="852"/>
    </location>
</feature>
<dbReference type="InterPro" id="IPR001264">
    <property type="entry name" value="Glyco_trans_51"/>
</dbReference>
<feature type="region of interest" description="Disordered" evidence="9">
    <location>
        <begin position="623"/>
        <end position="645"/>
    </location>
</feature>
<dbReference type="Proteomes" id="UP000297447">
    <property type="component" value="Unassembled WGS sequence"/>
</dbReference>
<keyword evidence="2" id="KW-0645">Protease</keyword>
<dbReference type="InterPro" id="IPR005543">
    <property type="entry name" value="PASTA_dom"/>
</dbReference>
<keyword evidence="5" id="KW-0378">Hydrolase</keyword>
<keyword evidence="3" id="KW-0328">Glycosyltransferase</keyword>
<dbReference type="AlphaFoldDB" id="A0A4R8ZUC9"/>
<dbReference type="Gene3D" id="3.40.710.10">
    <property type="entry name" value="DD-peptidase/beta-lactamase superfamily"/>
    <property type="match status" value="1"/>
</dbReference>
<evidence type="ECO:0000256" key="2">
    <source>
        <dbReference type="ARBA" id="ARBA00022670"/>
    </source>
</evidence>
<name>A0A4R8ZUC9_9MICO</name>
<dbReference type="PANTHER" id="PTHR32282:SF33">
    <property type="entry name" value="PEPTIDOGLYCAN GLYCOSYLTRANSFERASE"/>
    <property type="match status" value="1"/>
</dbReference>
<dbReference type="GO" id="GO:0009252">
    <property type="term" value="P:peptidoglycan biosynthetic process"/>
    <property type="evidence" value="ECO:0007669"/>
    <property type="project" value="TreeGrafter"/>
</dbReference>
<dbReference type="CDD" id="cd06577">
    <property type="entry name" value="PASTA_pknB"/>
    <property type="match status" value="2"/>
</dbReference>
<dbReference type="Pfam" id="PF03793">
    <property type="entry name" value="PASTA"/>
    <property type="match status" value="2"/>
</dbReference>
<keyword evidence="6" id="KW-0511">Multifunctional enzyme</keyword>
<evidence type="ECO:0000259" key="10">
    <source>
        <dbReference type="PROSITE" id="PS51178"/>
    </source>
</evidence>
<evidence type="ECO:0000256" key="6">
    <source>
        <dbReference type="ARBA" id="ARBA00023268"/>
    </source>
</evidence>
<evidence type="ECO:0000256" key="1">
    <source>
        <dbReference type="ARBA" id="ARBA00022645"/>
    </source>
</evidence>
<dbReference type="SUPFAM" id="SSF53955">
    <property type="entry name" value="Lysozyme-like"/>
    <property type="match status" value="1"/>
</dbReference>
<keyword evidence="12" id="KW-1185">Reference proteome</keyword>
<evidence type="ECO:0000256" key="7">
    <source>
        <dbReference type="ARBA" id="ARBA00034000"/>
    </source>
</evidence>
<dbReference type="InterPro" id="IPR012338">
    <property type="entry name" value="Beta-lactam/transpept-like"/>
</dbReference>
<dbReference type="GO" id="GO:0008658">
    <property type="term" value="F:penicillin binding"/>
    <property type="evidence" value="ECO:0007669"/>
    <property type="project" value="InterPro"/>
</dbReference>
<evidence type="ECO:0000313" key="12">
    <source>
        <dbReference type="Proteomes" id="UP000297447"/>
    </source>
</evidence>
<proteinExistence type="predicted"/>
<reference evidence="11 12" key="1">
    <citation type="submission" date="2019-03" db="EMBL/GenBank/DDBJ databases">
        <title>Genomics of glacier-inhabiting Cryobacterium strains.</title>
        <authorList>
            <person name="Liu Q."/>
            <person name="Xin Y.-H."/>
        </authorList>
    </citation>
    <scope>NUCLEOTIDE SEQUENCE [LARGE SCALE GENOMIC DNA]</scope>
    <source>
        <strain evidence="11 12">Hh14</strain>
    </source>
</reference>
<accession>A0A4R8ZUC9</accession>
<dbReference type="RefSeq" id="WP_134520928.1">
    <property type="nucleotide sequence ID" value="NZ_SOHE01000079.1"/>
</dbReference>
<evidence type="ECO:0000256" key="5">
    <source>
        <dbReference type="ARBA" id="ARBA00022801"/>
    </source>
</evidence>
<evidence type="ECO:0000256" key="3">
    <source>
        <dbReference type="ARBA" id="ARBA00022676"/>
    </source>
</evidence>
<dbReference type="InterPro" id="IPR001460">
    <property type="entry name" value="PCN-bd_Tpept"/>
</dbReference>
<dbReference type="EMBL" id="SOHE01000079">
    <property type="protein sequence ID" value="TFD45840.1"/>
    <property type="molecule type" value="Genomic_DNA"/>
</dbReference>
<comment type="caution">
    <text evidence="11">The sequence shown here is derived from an EMBL/GenBank/DDBJ whole genome shotgun (WGS) entry which is preliminary data.</text>
</comment>
<feature type="domain" description="PASTA" evidence="10">
    <location>
        <begin position="718"/>
        <end position="783"/>
    </location>
</feature>
<evidence type="ECO:0000256" key="9">
    <source>
        <dbReference type="SAM" id="MobiDB-lite"/>
    </source>
</evidence>
<dbReference type="Gene3D" id="3.30.10.20">
    <property type="match status" value="2"/>
</dbReference>
<dbReference type="PANTHER" id="PTHR32282">
    <property type="entry name" value="BINDING PROTEIN TRANSPEPTIDASE, PUTATIVE-RELATED"/>
    <property type="match status" value="1"/>
</dbReference>
<dbReference type="OrthoDB" id="9766909at2"/>
<keyword evidence="1" id="KW-0121">Carboxypeptidase</keyword>
<dbReference type="GO" id="GO:0009002">
    <property type="term" value="F:serine-type D-Ala-D-Ala carboxypeptidase activity"/>
    <property type="evidence" value="ECO:0007669"/>
    <property type="project" value="UniProtKB-EC"/>
</dbReference>
<comment type="catalytic activity">
    <reaction evidence="8">
        <text>[GlcNAc-(1-&gt;4)-Mur2Ac(oyl-L-Ala-gamma-D-Glu-L-Lys-D-Ala-D-Ala)](n)-di-trans,octa-cis-undecaprenyl diphosphate + beta-D-GlcNAc-(1-&gt;4)-Mur2Ac(oyl-L-Ala-gamma-D-Glu-L-Lys-D-Ala-D-Ala)-di-trans,octa-cis-undecaprenyl diphosphate = [GlcNAc-(1-&gt;4)-Mur2Ac(oyl-L-Ala-gamma-D-Glu-L-Lys-D-Ala-D-Ala)](n+1)-di-trans,octa-cis-undecaprenyl diphosphate + di-trans,octa-cis-undecaprenyl diphosphate + H(+)</text>
        <dbReference type="Rhea" id="RHEA:23708"/>
        <dbReference type="Rhea" id="RHEA-COMP:9602"/>
        <dbReference type="Rhea" id="RHEA-COMP:9603"/>
        <dbReference type="ChEBI" id="CHEBI:15378"/>
        <dbReference type="ChEBI" id="CHEBI:58405"/>
        <dbReference type="ChEBI" id="CHEBI:60033"/>
        <dbReference type="ChEBI" id="CHEBI:78435"/>
        <dbReference type="EC" id="2.4.99.28"/>
    </reaction>
</comment>
<organism evidence="11 12">
    <name type="scientific">Cryobacterium frigoriphilum</name>
    <dbReference type="NCBI Taxonomy" id="1259150"/>
    <lineage>
        <taxon>Bacteria</taxon>
        <taxon>Bacillati</taxon>
        <taxon>Actinomycetota</taxon>
        <taxon>Actinomycetes</taxon>
        <taxon>Micrococcales</taxon>
        <taxon>Microbacteriaceae</taxon>
        <taxon>Cryobacterium</taxon>
    </lineage>
</organism>
<dbReference type="InterPro" id="IPR036950">
    <property type="entry name" value="PBP_transglycosylase"/>
</dbReference>
<evidence type="ECO:0000256" key="8">
    <source>
        <dbReference type="ARBA" id="ARBA00049902"/>
    </source>
</evidence>
<dbReference type="PROSITE" id="PS51178">
    <property type="entry name" value="PASTA"/>
    <property type="match status" value="2"/>
</dbReference>
<dbReference type="Pfam" id="PF00912">
    <property type="entry name" value="Transgly"/>
    <property type="match status" value="1"/>
</dbReference>
<dbReference type="GO" id="GO:0008955">
    <property type="term" value="F:peptidoglycan glycosyltransferase activity"/>
    <property type="evidence" value="ECO:0007669"/>
    <property type="project" value="UniProtKB-EC"/>
</dbReference>
<comment type="catalytic activity">
    <reaction evidence="7">
        <text>Preferential cleavage: (Ac)2-L-Lys-D-Ala-|-D-Ala. Also transpeptidation of peptidyl-alanyl moieties that are N-acyl substituents of D-alanine.</text>
        <dbReference type="EC" id="3.4.16.4"/>
    </reaction>
</comment>
<dbReference type="Pfam" id="PF00905">
    <property type="entry name" value="Transpeptidase"/>
    <property type="match status" value="1"/>
</dbReference>
<dbReference type="Gene3D" id="1.10.3810.10">
    <property type="entry name" value="Biosynthetic peptidoglycan transglycosylase-like"/>
    <property type="match status" value="1"/>
</dbReference>
<dbReference type="InterPro" id="IPR050396">
    <property type="entry name" value="Glycosyltr_51/Transpeptidase"/>
</dbReference>
<dbReference type="SUPFAM" id="SSF56601">
    <property type="entry name" value="beta-lactamase/transpeptidase-like"/>
    <property type="match status" value="1"/>
</dbReference>
<evidence type="ECO:0000256" key="4">
    <source>
        <dbReference type="ARBA" id="ARBA00022679"/>
    </source>
</evidence>
<gene>
    <name evidence="11" type="ORF">E3T55_18015</name>
</gene>
<dbReference type="GO" id="GO:0030288">
    <property type="term" value="C:outer membrane-bounded periplasmic space"/>
    <property type="evidence" value="ECO:0007669"/>
    <property type="project" value="TreeGrafter"/>
</dbReference>
<evidence type="ECO:0000313" key="11">
    <source>
        <dbReference type="EMBL" id="TFD45840.1"/>
    </source>
</evidence>
<dbReference type="InterPro" id="IPR023346">
    <property type="entry name" value="Lysozyme-like_dom_sf"/>
</dbReference>
<dbReference type="SMART" id="SM00740">
    <property type="entry name" value="PASTA"/>
    <property type="match status" value="2"/>
</dbReference>
<sequence>MSAKNRTVSGALGGFLGFVGMSVVAGVLVTAAVTPALAVSGMAATNTINVFETLPEYLSIDQLAQKSNIWASTNSEDPVGSRVLLASFYQQNRVEVAFDQISDYAKNAAIYGEDPRYYEHGGIDLQGTSRAVIGMVAPGVGSGGGGSSITQQYVKNVLVQKCEELPDETERMDCYTEATIPSVDRKLKEMRLAIGVEKNYDKDEILRGYLNIAGYGGTVYGIEAAANYYFNTTAANLTLPQAASLIATVNNPVRYQLDRPDSETNGAANGYANNKERRDYILGEMLEYKSITQEEHDAAVASAIEPTITAPSTGCQTAGANAYFCDYVTKILLNNETFGEDAEARLAAFRQGGYDVYTTIDLELQAAAVATIAENVPQTYPGWDVGGVVTSVQVGTGRVLTMAQNKEYSQDPSLATSGTKYTGINYNTDQTYGGSAGFQPGSTYKVFTLAQWLNEGHSLNERVDSRRKANWGTFQDSCLGPQTFGGFNPRNDANEAGANYSALQSTLGSINTGFIGMAKELDLCGIRKTAEAFGVHRANGDVLEQGASAVLGTNEIAPLSMAVAFAGIANNGETHSEIAIDKIIGSDGVELPIPESKVTQSVEPEVAAGMTYAMQRVMTDGTAGQSNRNTFPKVPMIGKTGTTDASQDTWMSGATSKVATVAGVVKVSGTARSQRNTYFSGLQAATARHRMWPDVMSVANAKYGGDDFAEPTNAAVQGVQVTVPDLRGQSMASAQSTLEAAGFDFTDGGVVDSELPAGTVARTDPAGGASVSRGTRVTVTSSNGTGVVIPEVVNQTKDAARATLTAAPYGFNVAEREQDVSDANQVGKVIAVEPGAGSAAKPGDTVTIVIGKLAASAAPANNGRGNGNNNNGG</sequence>
<protein>
    <submittedName>
        <fullName evidence="11">PASTA domain-containing protein</fullName>
    </submittedName>
</protein>
<dbReference type="GO" id="GO:0006508">
    <property type="term" value="P:proteolysis"/>
    <property type="evidence" value="ECO:0007669"/>
    <property type="project" value="UniProtKB-KW"/>
</dbReference>